<feature type="transmembrane region" description="Helical" evidence="4">
    <location>
        <begin position="75"/>
        <end position="98"/>
    </location>
</feature>
<dbReference type="Gene3D" id="1.20.1250.20">
    <property type="entry name" value="MFS general substrate transporter like domains"/>
    <property type="match status" value="1"/>
</dbReference>
<accession>A0A1M6WHU8</accession>
<dbReference type="AlphaFoldDB" id="A0A1M6WHU8"/>
<dbReference type="Pfam" id="PF07690">
    <property type="entry name" value="MFS_1"/>
    <property type="match status" value="1"/>
</dbReference>
<dbReference type="Proteomes" id="UP000184275">
    <property type="component" value="Unassembled WGS sequence"/>
</dbReference>
<evidence type="ECO:0000256" key="1">
    <source>
        <dbReference type="ARBA" id="ARBA00022692"/>
    </source>
</evidence>
<gene>
    <name evidence="6" type="ORF">SAMN05720469_12435</name>
</gene>
<evidence type="ECO:0000313" key="6">
    <source>
        <dbReference type="EMBL" id="SHK93105.1"/>
    </source>
</evidence>
<evidence type="ECO:0000313" key="7">
    <source>
        <dbReference type="Proteomes" id="UP000184275"/>
    </source>
</evidence>
<keyword evidence="1 4" id="KW-0812">Transmembrane</keyword>
<feature type="domain" description="Major facilitator superfamily (MFS) profile" evidence="5">
    <location>
        <begin position="8"/>
        <end position="381"/>
    </location>
</feature>
<proteinExistence type="predicted"/>
<feature type="transmembrane region" description="Helical" evidence="4">
    <location>
        <begin position="162"/>
        <end position="182"/>
    </location>
</feature>
<feature type="transmembrane region" description="Helical" evidence="4">
    <location>
        <begin position="293"/>
        <end position="311"/>
    </location>
</feature>
<feature type="transmembrane region" description="Helical" evidence="4">
    <location>
        <begin position="355"/>
        <end position="374"/>
    </location>
</feature>
<dbReference type="InterPro" id="IPR020846">
    <property type="entry name" value="MFS_dom"/>
</dbReference>
<dbReference type="PANTHER" id="PTHR23531:SF1">
    <property type="entry name" value="QUINOLENE RESISTANCE PROTEIN NORA"/>
    <property type="match status" value="1"/>
</dbReference>
<organism evidence="6 7">
    <name type="scientific">Fibrobacter intestinalis</name>
    <dbReference type="NCBI Taxonomy" id="28122"/>
    <lineage>
        <taxon>Bacteria</taxon>
        <taxon>Pseudomonadati</taxon>
        <taxon>Fibrobacterota</taxon>
        <taxon>Fibrobacteria</taxon>
        <taxon>Fibrobacterales</taxon>
        <taxon>Fibrobacteraceae</taxon>
        <taxon>Fibrobacter</taxon>
    </lineage>
</organism>
<dbReference type="SUPFAM" id="SSF103473">
    <property type="entry name" value="MFS general substrate transporter"/>
    <property type="match status" value="1"/>
</dbReference>
<evidence type="ECO:0000259" key="5">
    <source>
        <dbReference type="PROSITE" id="PS50850"/>
    </source>
</evidence>
<feature type="transmembrane region" description="Helical" evidence="4">
    <location>
        <begin position="41"/>
        <end position="63"/>
    </location>
</feature>
<feature type="transmembrane region" description="Helical" evidence="4">
    <location>
        <begin position="9"/>
        <end position="35"/>
    </location>
</feature>
<protein>
    <submittedName>
        <fullName evidence="6">Predicted arabinose efflux permease, MFS family</fullName>
    </submittedName>
</protein>
<sequence>MEKLWSKTFVLVGITNFLLFFAFYELLPILPLYILEKFHTGATVSGIIISLYTIGALFCRPFAGFLVDSFSRKPLYLVMYFFFASMFIGYVAAGTLFLLGLFRFLHGICFGIASTAGNTIAIDVLPSSRRGEGIGYFGVTTNLAFATGPMTGMFLYEAFGEIPVIALSVVLCVIGLILILCVHPKARPIKKNAAPISLDRFFLTRAIPQFFNMLLIGCAYGPLTNYIALYAKQNSLSGSGYFYALIAIGLIASRLLTGKLIDRGYLTRLISIGLLFVSSAYLLFSAFPHPFLFLASAFFIGCGLGLVFPGYQTMCVNLARHDQRGTATSTYLTGWDLGIGLGILVGGPLAESFSYATMFFCCGVLLLASFLFFVKKTAPHYRKNRLTES</sequence>
<dbReference type="RefSeq" id="WP_073305245.1">
    <property type="nucleotide sequence ID" value="NZ_JAQYFD010000072.1"/>
</dbReference>
<evidence type="ECO:0000256" key="2">
    <source>
        <dbReference type="ARBA" id="ARBA00022989"/>
    </source>
</evidence>
<reference evidence="7" key="1">
    <citation type="submission" date="2016-11" db="EMBL/GenBank/DDBJ databases">
        <authorList>
            <person name="Varghese N."/>
            <person name="Submissions S."/>
        </authorList>
    </citation>
    <scope>NUCLEOTIDE SEQUENCE [LARGE SCALE GENOMIC DNA]</scope>
    <source>
        <strain evidence="7">UWOS</strain>
    </source>
</reference>
<feature type="transmembrane region" description="Helical" evidence="4">
    <location>
        <begin position="104"/>
        <end position="122"/>
    </location>
</feature>
<keyword evidence="2 4" id="KW-1133">Transmembrane helix</keyword>
<feature type="transmembrane region" description="Helical" evidence="4">
    <location>
        <begin position="210"/>
        <end position="228"/>
    </location>
</feature>
<feature type="transmembrane region" description="Helical" evidence="4">
    <location>
        <begin position="240"/>
        <end position="257"/>
    </location>
</feature>
<dbReference type="CDD" id="cd17489">
    <property type="entry name" value="MFS_YfcJ_like"/>
    <property type="match status" value="1"/>
</dbReference>
<feature type="transmembrane region" description="Helical" evidence="4">
    <location>
        <begin position="269"/>
        <end position="287"/>
    </location>
</feature>
<dbReference type="EMBL" id="FRAW01000024">
    <property type="protein sequence ID" value="SHK93105.1"/>
    <property type="molecule type" value="Genomic_DNA"/>
</dbReference>
<dbReference type="PANTHER" id="PTHR23531">
    <property type="entry name" value="QUINOLENE RESISTANCE PROTEIN NORA"/>
    <property type="match status" value="1"/>
</dbReference>
<dbReference type="GO" id="GO:0022857">
    <property type="term" value="F:transmembrane transporter activity"/>
    <property type="evidence" value="ECO:0007669"/>
    <property type="project" value="InterPro"/>
</dbReference>
<feature type="transmembrane region" description="Helical" evidence="4">
    <location>
        <begin position="134"/>
        <end position="156"/>
    </location>
</feature>
<dbReference type="InterPro" id="IPR052714">
    <property type="entry name" value="MFS_Exporter"/>
</dbReference>
<evidence type="ECO:0000256" key="4">
    <source>
        <dbReference type="SAM" id="Phobius"/>
    </source>
</evidence>
<keyword evidence="3 4" id="KW-0472">Membrane</keyword>
<dbReference type="InterPro" id="IPR011701">
    <property type="entry name" value="MFS"/>
</dbReference>
<dbReference type="InterPro" id="IPR036259">
    <property type="entry name" value="MFS_trans_sf"/>
</dbReference>
<keyword evidence="7" id="KW-1185">Reference proteome</keyword>
<feature type="transmembrane region" description="Helical" evidence="4">
    <location>
        <begin position="331"/>
        <end position="349"/>
    </location>
</feature>
<dbReference type="PROSITE" id="PS50850">
    <property type="entry name" value="MFS"/>
    <property type="match status" value="1"/>
</dbReference>
<evidence type="ECO:0000256" key="3">
    <source>
        <dbReference type="ARBA" id="ARBA00023136"/>
    </source>
</evidence>
<name>A0A1M6WHU8_9BACT</name>